<dbReference type="Gene3D" id="1.25.40.10">
    <property type="entry name" value="Tetratricopeptide repeat domain"/>
    <property type="match status" value="1"/>
</dbReference>
<keyword evidence="3 4" id="KW-0802">TPR repeat</keyword>
<dbReference type="Pfam" id="PF23914">
    <property type="entry name" value="TPR_CcmH_CycH"/>
    <property type="match status" value="1"/>
</dbReference>
<evidence type="ECO:0000256" key="2">
    <source>
        <dbReference type="ARBA" id="ARBA00022748"/>
    </source>
</evidence>
<evidence type="ECO:0000259" key="7">
    <source>
        <dbReference type="Pfam" id="PF23914"/>
    </source>
</evidence>
<dbReference type="PROSITE" id="PS50005">
    <property type="entry name" value="TPR"/>
    <property type="match status" value="1"/>
</dbReference>
<keyword evidence="1" id="KW-0677">Repeat</keyword>
<dbReference type="EMBL" id="JBHRYF010000009">
    <property type="protein sequence ID" value="MFC3660981.1"/>
    <property type="molecule type" value="Genomic_DNA"/>
</dbReference>
<dbReference type="InterPro" id="IPR051263">
    <property type="entry name" value="C-type_cytochrome_biogenesis"/>
</dbReference>
<feature type="transmembrane region" description="Helical" evidence="5">
    <location>
        <begin position="27"/>
        <end position="46"/>
    </location>
</feature>
<keyword evidence="5" id="KW-1133">Transmembrane helix</keyword>
<gene>
    <name evidence="8" type="ORF">ACFOM9_12960</name>
</gene>
<reference evidence="9" key="1">
    <citation type="journal article" date="2019" name="Int. J. Syst. Evol. Microbiol.">
        <title>The Global Catalogue of Microorganisms (GCM) 10K type strain sequencing project: providing services to taxonomists for standard genome sequencing and annotation.</title>
        <authorList>
            <consortium name="The Broad Institute Genomics Platform"/>
            <consortium name="The Broad Institute Genome Sequencing Center for Infectious Disease"/>
            <person name="Wu L."/>
            <person name="Ma J."/>
        </authorList>
    </citation>
    <scope>NUCLEOTIDE SEQUENCE [LARGE SCALE GENOMIC DNA]</scope>
    <source>
        <strain evidence="9">KCTC 42211</strain>
    </source>
</reference>
<dbReference type="PANTHER" id="PTHR47870">
    <property type="entry name" value="CYTOCHROME C-TYPE BIOGENESIS PROTEIN CCMH"/>
    <property type="match status" value="1"/>
</dbReference>
<organism evidence="8 9">
    <name type="scientific">Luteimonas notoginsengisoli</name>
    <dbReference type="NCBI Taxonomy" id="1578200"/>
    <lineage>
        <taxon>Bacteria</taxon>
        <taxon>Pseudomonadati</taxon>
        <taxon>Pseudomonadota</taxon>
        <taxon>Gammaproteobacteria</taxon>
        <taxon>Lysobacterales</taxon>
        <taxon>Lysobacteraceae</taxon>
        <taxon>Luteimonas</taxon>
    </lineage>
</organism>
<dbReference type="SUPFAM" id="SSF48452">
    <property type="entry name" value="TPR-like"/>
    <property type="match status" value="1"/>
</dbReference>
<sequence length="338" mass="36141">MAVFVAISALLAVLVFAAVLWPLWRESRGIALGAVLALGLAALAVYDLVGTPAAIDAPAVAATPRSMDEAVVQLKAELERHPERADGWQLLARSYEMLDRRPEARDAYARALKLTPDDPDLLVQAAQARLFADPARKIDDQAVAMLRRALELQPQQQRARWFLGVWQRQEGRHAEAAETWAPLLAQVDAATAATLRVQIDAARTAAGLPPLPAAQGPAAATSSANTLTVQVSLDPDFAARVRLRGDASVFVIARIPGGPPMPVAAEKHPLQDLPMTVTLDDADSPMPTQKLSALREVEVFARLSSSGEATRQDGDLDSKPVRVALPATQPVELVIGAK</sequence>
<evidence type="ECO:0000313" key="9">
    <source>
        <dbReference type="Proteomes" id="UP001595724"/>
    </source>
</evidence>
<evidence type="ECO:0000256" key="1">
    <source>
        <dbReference type="ARBA" id="ARBA00022737"/>
    </source>
</evidence>
<dbReference type="InterPro" id="IPR019734">
    <property type="entry name" value="TPR_rpt"/>
</dbReference>
<accession>A0ABV7UVF5</accession>
<feature type="repeat" description="TPR" evidence="4">
    <location>
        <begin position="85"/>
        <end position="118"/>
    </location>
</feature>
<keyword evidence="5" id="KW-0472">Membrane</keyword>
<proteinExistence type="predicted"/>
<protein>
    <submittedName>
        <fullName evidence="8">Tetratricopeptide repeat protein</fullName>
    </submittedName>
</protein>
<name>A0ABV7UVF5_9GAMM</name>
<dbReference type="PANTHER" id="PTHR47870:SF1">
    <property type="entry name" value="CYTOCHROME C-TYPE BIOGENESIS PROTEIN CCMH"/>
    <property type="match status" value="1"/>
</dbReference>
<dbReference type="SMART" id="SM00028">
    <property type="entry name" value="TPR"/>
    <property type="match status" value="1"/>
</dbReference>
<evidence type="ECO:0000313" key="8">
    <source>
        <dbReference type="EMBL" id="MFC3660981.1"/>
    </source>
</evidence>
<evidence type="ECO:0000256" key="4">
    <source>
        <dbReference type="PROSITE-ProRule" id="PRU00339"/>
    </source>
</evidence>
<dbReference type="InterPro" id="IPR011990">
    <property type="entry name" value="TPR-like_helical_dom_sf"/>
</dbReference>
<keyword evidence="5" id="KW-0812">Transmembrane</keyword>
<evidence type="ECO:0000256" key="5">
    <source>
        <dbReference type="SAM" id="Phobius"/>
    </source>
</evidence>
<dbReference type="InterPro" id="IPR056412">
    <property type="entry name" value="Ig_CycH"/>
</dbReference>
<keyword evidence="2" id="KW-0201">Cytochrome c-type biogenesis</keyword>
<evidence type="ECO:0000259" key="6">
    <source>
        <dbReference type="Pfam" id="PF23892"/>
    </source>
</evidence>
<feature type="domain" description="Cytochrome c-type biogenesis protein H TPR" evidence="7">
    <location>
        <begin position="60"/>
        <end position="190"/>
    </location>
</feature>
<dbReference type="Pfam" id="PF23892">
    <property type="entry name" value="Ig_CycH"/>
    <property type="match status" value="1"/>
</dbReference>
<feature type="domain" description="Cytochrome c-type biogenesis protein H Ig-like" evidence="6">
    <location>
        <begin position="227"/>
        <end position="335"/>
    </location>
</feature>
<comment type="caution">
    <text evidence="8">The sequence shown here is derived from an EMBL/GenBank/DDBJ whole genome shotgun (WGS) entry which is preliminary data.</text>
</comment>
<dbReference type="InterPro" id="IPR056413">
    <property type="entry name" value="TPR_CcmH_CycH"/>
</dbReference>
<keyword evidence="9" id="KW-1185">Reference proteome</keyword>
<dbReference type="Proteomes" id="UP001595724">
    <property type="component" value="Unassembled WGS sequence"/>
</dbReference>
<dbReference type="RefSeq" id="WP_386711521.1">
    <property type="nucleotide sequence ID" value="NZ_JBHRYF010000009.1"/>
</dbReference>
<evidence type="ECO:0000256" key="3">
    <source>
        <dbReference type="ARBA" id="ARBA00022803"/>
    </source>
</evidence>